<name>A0A9Q1EEU4_SYNKA</name>
<evidence type="ECO:0000313" key="2">
    <source>
        <dbReference type="EMBL" id="KAJ8337508.1"/>
    </source>
</evidence>
<evidence type="ECO:0000313" key="3">
    <source>
        <dbReference type="Proteomes" id="UP001152622"/>
    </source>
</evidence>
<dbReference type="AlphaFoldDB" id="A0A9Q1EEU4"/>
<gene>
    <name evidence="2" type="ORF">SKAU_G00364740</name>
</gene>
<protein>
    <recommendedName>
        <fullName evidence="4">Secreted protein</fullName>
    </recommendedName>
</protein>
<evidence type="ECO:0000256" key="1">
    <source>
        <dbReference type="SAM" id="SignalP"/>
    </source>
</evidence>
<keyword evidence="3" id="KW-1185">Reference proteome</keyword>
<comment type="caution">
    <text evidence="2">The sequence shown here is derived from an EMBL/GenBank/DDBJ whole genome shotgun (WGS) entry which is preliminary data.</text>
</comment>
<organism evidence="2 3">
    <name type="scientific">Synaphobranchus kaupii</name>
    <name type="common">Kaup's arrowtooth eel</name>
    <dbReference type="NCBI Taxonomy" id="118154"/>
    <lineage>
        <taxon>Eukaryota</taxon>
        <taxon>Metazoa</taxon>
        <taxon>Chordata</taxon>
        <taxon>Craniata</taxon>
        <taxon>Vertebrata</taxon>
        <taxon>Euteleostomi</taxon>
        <taxon>Actinopterygii</taxon>
        <taxon>Neopterygii</taxon>
        <taxon>Teleostei</taxon>
        <taxon>Anguilliformes</taxon>
        <taxon>Synaphobranchidae</taxon>
        <taxon>Synaphobranchus</taxon>
    </lineage>
</organism>
<feature type="signal peptide" evidence="1">
    <location>
        <begin position="1"/>
        <end position="16"/>
    </location>
</feature>
<sequence length="105" mass="11457">MCKAVAGFVLVLRVFSNNLTYGSVNLTDRKRVPRSGGRVRSHDLRRGETVYPAAVSADVCAVTKPTAVSRHNRLSPVRKHGIRLNLGADPNRCWAGSEGNSSRLK</sequence>
<dbReference type="EMBL" id="JAINUF010000018">
    <property type="protein sequence ID" value="KAJ8337508.1"/>
    <property type="molecule type" value="Genomic_DNA"/>
</dbReference>
<reference evidence="2" key="1">
    <citation type="journal article" date="2023" name="Science">
        <title>Genome structures resolve the early diversification of teleost fishes.</title>
        <authorList>
            <person name="Parey E."/>
            <person name="Louis A."/>
            <person name="Montfort J."/>
            <person name="Bouchez O."/>
            <person name="Roques C."/>
            <person name="Iampietro C."/>
            <person name="Lluch J."/>
            <person name="Castinel A."/>
            <person name="Donnadieu C."/>
            <person name="Desvignes T."/>
            <person name="Floi Bucao C."/>
            <person name="Jouanno E."/>
            <person name="Wen M."/>
            <person name="Mejri S."/>
            <person name="Dirks R."/>
            <person name="Jansen H."/>
            <person name="Henkel C."/>
            <person name="Chen W.J."/>
            <person name="Zahm M."/>
            <person name="Cabau C."/>
            <person name="Klopp C."/>
            <person name="Thompson A.W."/>
            <person name="Robinson-Rechavi M."/>
            <person name="Braasch I."/>
            <person name="Lecointre G."/>
            <person name="Bobe J."/>
            <person name="Postlethwait J.H."/>
            <person name="Berthelot C."/>
            <person name="Roest Crollius H."/>
            <person name="Guiguen Y."/>
        </authorList>
    </citation>
    <scope>NUCLEOTIDE SEQUENCE</scope>
    <source>
        <strain evidence="2">WJC10195</strain>
    </source>
</reference>
<proteinExistence type="predicted"/>
<evidence type="ECO:0008006" key="4">
    <source>
        <dbReference type="Google" id="ProtNLM"/>
    </source>
</evidence>
<feature type="chain" id="PRO_5040368835" description="Secreted protein" evidence="1">
    <location>
        <begin position="17"/>
        <end position="105"/>
    </location>
</feature>
<accession>A0A9Q1EEU4</accession>
<keyword evidence="1" id="KW-0732">Signal</keyword>
<dbReference type="Proteomes" id="UP001152622">
    <property type="component" value="Chromosome 18"/>
</dbReference>